<gene>
    <name evidence="3" type="ORF">NHU_00763</name>
</gene>
<evidence type="ECO:0000313" key="3">
    <source>
        <dbReference type="EMBL" id="BAQ67931.1"/>
    </source>
</evidence>
<dbReference type="InterPro" id="IPR011856">
    <property type="entry name" value="tRNA_endonuc-like_dom_sf"/>
</dbReference>
<evidence type="ECO:0000256" key="2">
    <source>
        <dbReference type="HAMAP-Rule" id="MF_00048"/>
    </source>
</evidence>
<protein>
    <recommendedName>
        <fullName evidence="2">UPF0102 protein NHU_00763</fullName>
    </recommendedName>
</protein>
<dbReference type="Pfam" id="PF02021">
    <property type="entry name" value="UPF0102"/>
    <property type="match status" value="1"/>
</dbReference>
<dbReference type="EMBL" id="AP014800">
    <property type="protein sequence ID" value="BAQ67931.1"/>
    <property type="molecule type" value="Genomic_DNA"/>
</dbReference>
<evidence type="ECO:0000313" key="4">
    <source>
        <dbReference type="Proteomes" id="UP000064912"/>
    </source>
</evidence>
<dbReference type="PATRIC" id="fig|35806.4.peg.781"/>
<dbReference type="GO" id="GO:0003676">
    <property type="term" value="F:nucleic acid binding"/>
    <property type="evidence" value="ECO:0007669"/>
    <property type="project" value="InterPro"/>
</dbReference>
<dbReference type="HAMAP" id="MF_00048">
    <property type="entry name" value="UPF0102"/>
    <property type="match status" value="1"/>
</dbReference>
<dbReference type="PANTHER" id="PTHR34039">
    <property type="entry name" value="UPF0102 PROTEIN YRAN"/>
    <property type="match status" value="1"/>
</dbReference>
<dbReference type="InterPro" id="IPR011335">
    <property type="entry name" value="Restrct_endonuc-II-like"/>
</dbReference>
<evidence type="ECO:0000256" key="1">
    <source>
        <dbReference type="ARBA" id="ARBA00006738"/>
    </source>
</evidence>
<comment type="similarity">
    <text evidence="1 2">Belongs to the UPF0102 family.</text>
</comment>
<dbReference type="KEGG" id="rsu:NHU_00763"/>
<dbReference type="Gene3D" id="3.40.1350.10">
    <property type="match status" value="1"/>
</dbReference>
<accession>A0A0D6AYU9</accession>
<dbReference type="Proteomes" id="UP000064912">
    <property type="component" value="Chromosome"/>
</dbReference>
<dbReference type="eggNOG" id="COG0792">
    <property type="taxonomic scope" value="Bacteria"/>
</dbReference>
<reference evidence="3 4" key="1">
    <citation type="submission" date="2015-02" db="EMBL/GenBank/DDBJ databases">
        <title>Genome sequene of Rhodovulum sulfidophilum DSM 2351.</title>
        <authorList>
            <person name="Nagao N."/>
        </authorList>
    </citation>
    <scope>NUCLEOTIDE SEQUENCE [LARGE SCALE GENOMIC DNA]</scope>
    <source>
        <strain evidence="3 4">DSM 2351</strain>
    </source>
</reference>
<sequence>MSGTVSYHAGRSAEDCVARGYERRGMAIAARRWRGAGGEIDLVARDGDALVFVEVKQSRSFSSAAERVTRRQMDRVMMAAQEYLAGEPGGQLTDIRFDVALVNGFGEVDILENAFCA</sequence>
<dbReference type="SUPFAM" id="SSF52980">
    <property type="entry name" value="Restriction endonuclease-like"/>
    <property type="match status" value="1"/>
</dbReference>
<organism evidence="3 4">
    <name type="scientific">Rhodovulum sulfidophilum</name>
    <name type="common">Rhodobacter sulfidophilus</name>
    <dbReference type="NCBI Taxonomy" id="35806"/>
    <lineage>
        <taxon>Bacteria</taxon>
        <taxon>Pseudomonadati</taxon>
        <taxon>Pseudomonadota</taxon>
        <taxon>Alphaproteobacteria</taxon>
        <taxon>Rhodobacterales</taxon>
        <taxon>Paracoccaceae</taxon>
        <taxon>Rhodovulum</taxon>
    </lineage>
</organism>
<proteinExistence type="inferred from homology"/>
<name>A0A0D6AYU9_RHOSU</name>
<dbReference type="AlphaFoldDB" id="A0A0D6AYU9"/>
<dbReference type="PANTHER" id="PTHR34039:SF1">
    <property type="entry name" value="UPF0102 PROTEIN YRAN"/>
    <property type="match status" value="1"/>
</dbReference>
<dbReference type="InterPro" id="IPR003509">
    <property type="entry name" value="UPF0102_YraN-like"/>
</dbReference>